<protein>
    <submittedName>
        <fullName evidence="1">Uncharacterized protein</fullName>
    </submittedName>
</protein>
<reference evidence="1 2" key="1">
    <citation type="journal article" date="2012" name="PLoS ONE">
        <title>Genome sequence and transcriptome analysis of the radioresistant bacterium Deinococcus gobiensis: insights into the extreme environmental adaptations.</title>
        <authorList>
            <person name="Yuan M."/>
            <person name="Chen M."/>
            <person name="Zhang W."/>
            <person name="Lu W."/>
            <person name="Wang J."/>
            <person name="Yang M."/>
            <person name="Zhao P."/>
            <person name="Tang R."/>
            <person name="Li X."/>
            <person name="Hao Y."/>
            <person name="Zhou Z."/>
            <person name="Zhan Y."/>
            <person name="Yu H."/>
            <person name="Teng C."/>
            <person name="Yan Y."/>
            <person name="Ping S."/>
            <person name="Wang Y."/>
            <person name="Lin M."/>
        </authorList>
    </citation>
    <scope>NUCLEOTIDE SEQUENCE [LARGE SCALE GENOMIC DNA]</scope>
    <source>
        <strain evidence="2">DSM 21396 / JCM 16679 / CGMCC 1.7299 / I-0</strain>
        <plasmid evidence="1">P2</plasmid>
    </source>
</reference>
<dbReference type="HOGENOM" id="CLU_1515489_0_0_0"/>
<evidence type="ECO:0000313" key="1">
    <source>
        <dbReference type="EMBL" id="AFD27278.1"/>
    </source>
</evidence>
<dbReference type="KEGG" id="dgo:DGo_PB0009"/>
<accession>H8H181</accession>
<gene>
    <name evidence="1" type="ordered locus">DGo_PB0009</name>
</gene>
<evidence type="ECO:0000313" key="2">
    <source>
        <dbReference type="Proteomes" id="UP000007575"/>
    </source>
</evidence>
<dbReference type="OrthoDB" id="9826982at2"/>
<dbReference type="RefSeq" id="WP_014686375.1">
    <property type="nucleotide sequence ID" value="NC_017791.1"/>
</dbReference>
<sequence length="177" mass="19151">MEDLLTALRALDQANATLNQLALTPASTLEETVHAHMTSILRAEHVRLALLPFTPAQALLDEPSFREVVAETLTHAARWHDGAVCRYEFRAAADGLSLNLVPETPSNPLGEHAWGFGVLDASFVADEAALSGYYVQYLHTMACVCTPLRRCGQCGLPVFPPAPEVPLRCGACTPCRV</sequence>
<geneLocation type="plasmid" evidence="1 2">
    <name>P2</name>
</geneLocation>
<dbReference type="AlphaFoldDB" id="H8H181"/>
<dbReference type="Proteomes" id="UP000007575">
    <property type="component" value="Plasmid P2"/>
</dbReference>
<organism evidence="1 2">
    <name type="scientific">Deinococcus gobiensis (strain DSM 21396 / JCM 16679 / CGMCC 1.7299 / I-0)</name>
    <dbReference type="NCBI Taxonomy" id="745776"/>
    <lineage>
        <taxon>Bacteria</taxon>
        <taxon>Thermotogati</taxon>
        <taxon>Deinococcota</taxon>
        <taxon>Deinococci</taxon>
        <taxon>Deinococcales</taxon>
        <taxon>Deinococcaceae</taxon>
        <taxon>Deinococcus</taxon>
    </lineage>
</organism>
<proteinExistence type="predicted"/>
<keyword evidence="2" id="KW-1185">Reference proteome</keyword>
<keyword evidence="1" id="KW-0614">Plasmid</keyword>
<name>H8H181_DEIGI</name>
<dbReference type="EMBL" id="CP002193">
    <property type="protein sequence ID" value="AFD27278.1"/>
    <property type="molecule type" value="Genomic_DNA"/>
</dbReference>